<name>A0AAD6HRQ9_9EURO</name>
<feature type="chain" id="PRO_5042196191" description="Clock-controlled protein 6" evidence="1">
    <location>
        <begin position="21"/>
        <end position="168"/>
    </location>
</feature>
<evidence type="ECO:0000256" key="1">
    <source>
        <dbReference type="SAM" id="SignalP"/>
    </source>
</evidence>
<dbReference type="InterPro" id="IPR038843">
    <property type="entry name" value="Sed1/Spi1"/>
</dbReference>
<evidence type="ECO:0008006" key="4">
    <source>
        <dbReference type="Google" id="ProtNLM"/>
    </source>
</evidence>
<dbReference type="Proteomes" id="UP001215712">
    <property type="component" value="Unassembled WGS sequence"/>
</dbReference>
<dbReference type="GO" id="GO:0031505">
    <property type="term" value="P:fungal-type cell wall organization"/>
    <property type="evidence" value="ECO:0007669"/>
    <property type="project" value="InterPro"/>
</dbReference>
<feature type="signal peptide" evidence="1">
    <location>
        <begin position="1"/>
        <end position="20"/>
    </location>
</feature>
<comment type="caution">
    <text evidence="2">The sequence shown here is derived from an EMBL/GenBank/DDBJ whole genome shotgun (WGS) entry which is preliminary data.</text>
</comment>
<evidence type="ECO:0000313" key="2">
    <source>
        <dbReference type="EMBL" id="KAJ5733400.1"/>
    </source>
</evidence>
<protein>
    <recommendedName>
        <fullName evidence="4">Clock-controlled protein 6</fullName>
    </recommendedName>
</protein>
<dbReference type="PANTHER" id="PTHR35523:SF1">
    <property type="entry name" value="CELL WALL PROTEIN SED1"/>
    <property type="match status" value="1"/>
</dbReference>
<sequence>MRFSIAAVLALASSAFAVEAVTETVTMYTTYCPEATSIVHGGTTYSISTPGHITLTGGHYTTSRPLLSSTVTECKKCSSSTPLVVSPSSSVPHLTSTPYIPHTTAATAAGSSETGSGSGETGVGAVGTASSPAAAVTSTQAAYNAGSTNVVGAGAGLAAVFGVAALLL</sequence>
<reference evidence="2" key="1">
    <citation type="journal article" date="2023" name="IMA Fungus">
        <title>Comparative genomic study of the Penicillium genus elucidates a diverse pangenome and 15 lateral gene transfer events.</title>
        <authorList>
            <person name="Petersen C."/>
            <person name="Sorensen T."/>
            <person name="Nielsen M.R."/>
            <person name="Sondergaard T.E."/>
            <person name="Sorensen J.L."/>
            <person name="Fitzpatrick D.A."/>
            <person name="Frisvad J.C."/>
            <person name="Nielsen K.L."/>
        </authorList>
    </citation>
    <scope>NUCLEOTIDE SEQUENCE</scope>
    <source>
        <strain evidence="2">IBT 17514</strain>
    </source>
</reference>
<reference evidence="2" key="2">
    <citation type="submission" date="2023-01" db="EMBL/GenBank/DDBJ databases">
        <authorList>
            <person name="Petersen C."/>
        </authorList>
    </citation>
    <scope>NUCLEOTIDE SEQUENCE</scope>
    <source>
        <strain evidence="2">IBT 17514</strain>
    </source>
</reference>
<evidence type="ECO:0000313" key="3">
    <source>
        <dbReference type="Proteomes" id="UP001215712"/>
    </source>
</evidence>
<keyword evidence="1" id="KW-0732">Signal</keyword>
<dbReference type="PANTHER" id="PTHR35523">
    <property type="entry name" value="CELL WALL PROTEIN SED1"/>
    <property type="match status" value="1"/>
</dbReference>
<gene>
    <name evidence="2" type="ORF">N7493_002186</name>
</gene>
<dbReference type="AlphaFoldDB" id="A0AAD6HRQ9"/>
<dbReference type="GO" id="GO:0009277">
    <property type="term" value="C:fungal-type cell wall"/>
    <property type="evidence" value="ECO:0007669"/>
    <property type="project" value="TreeGrafter"/>
</dbReference>
<accession>A0AAD6HRQ9</accession>
<dbReference type="GO" id="GO:0005199">
    <property type="term" value="F:structural constituent of cell wall"/>
    <property type="evidence" value="ECO:0007669"/>
    <property type="project" value="InterPro"/>
</dbReference>
<dbReference type="EMBL" id="JAQJAN010000003">
    <property type="protein sequence ID" value="KAJ5733400.1"/>
    <property type="molecule type" value="Genomic_DNA"/>
</dbReference>
<keyword evidence="3" id="KW-1185">Reference proteome</keyword>
<organism evidence="2 3">
    <name type="scientific">Penicillium malachiteum</name>
    <dbReference type="NCBI Taxonomy" id="1324776"/>
    <lineage>
        <taxon>Eukaryota</taxon>
        <taxon>Fungi</taxon>
        <taxon>Dikarya</taxon>
        <taxon>Ascomycota</taxon>
        <taxon>Pezizomycotina</taxon>
        <taxon>Eurotiomycetes</taxon>
        <taxon>Eurotiomycetidae</taxon>
        <taxon>Eurotiales</taxon>
        <taxon>Aspergillaceae</taxon>
        <taxon>Penicillium</taxon>
    </lineage>
</organism>
<proteinExistence type="predicted"/>